<dbReference type="Proteomes" id="UP000302218">
    <property type="component" value="Chromosome"/>
</dbReference>
<name>A0A4V6MBF6_9EURY</name>
<evidence type="ECO:0008006" key="3">
    <source>
        <dbReference type="Google" id="ProtNLM"/>
    </source>
</evidence>
<protein>
    <recommendedName>
        <fullName evidence="3">Lipoprotein</fullName>
    </recommendedName>
</protein>
<accession>A0A4V6MBF6</accession>
<evidence type="ECO:0000313" key="1">
    <source>
        <dbReference type="EMBL" id="QCS40836.1"/>
    </source>
</evidence>
<proteinExistence type="predicted"/>
<dbReference type="RefSeq" id="WP_138243364.1">
    <property type="nucleotide sequence ID" value="NZ_CP040330.1"/>
</dbReference>
<dbReference type="AlphaFoldDB" id="A0A4V6MBF6"/>
<sequence length="123" mass="13930">MGREYRRTFAISILAALSGCGYFREDSVSCPTERRFIIKNNDDITHNIEIKITDSETSEIVFEEVRAVGPNKQKDFSHLLSSLKEYEVTLKVESLDAEFKVSETTACAIVKSSQKIDIIYNGE</sequence>
<gene>
    <name evidence="1" type="ORF">FEJ81_00180</name>
</gene>
<evidence type="ECO:0000313" key="2">
    <source>
        <dbReference type="Proteomes" id="UP000302218"/>
    </source>
</evidence>
<dbReference type="KEGG" id="nvr:FEJ81_00180"/>
<dbReference type="GeneID" id="40263641"/>
<dbReference type="PROSITE" id="PS51257">
    <property type="entry name" value="PROKAR_LIPOPROTEIN"/>
    <property type="match status" value="1"/>
</dbReference>
<reference evidence="2" key="1">
    <citation type="submission" date="2019-05" db="EMBL/GenBank/DDBJ databases">
        <title>Genome sequence and methylation pattern of the halophilic Archaeon Natrinema versiforme BOL5-4.</title>
        <authorList>
            <person name="DasSarma P."/>
            <person name="Anton B.P."/>
            <person name="DasSarma S.L."/>
            <person name="Martinez F.L."/>
            <person name="Guzman D."/>
            <person name="Roberts R.J."/>
            <person name="DasSarma S."/>
        </authorList>
    </citation>
    <scope>NUCLEOTIDE SEQUENCE [LARGE SCALE GENOMIC DNA]</scope>
    <source>
        <strain evidence="2">BOL5-4</strain>
    </source>
</reference>
<organism evidence="1 2">
    <name type="scientific">Natrinema versiforme</name>
    <dbReference type="NCBI Taxonomy" id="88724"/>
    <lineage>
        <taxon>Archaea</taxon>
        <taxon>Methanobacteriati</taxon>
        <taxon>Methanobacteriota</taxon>
        <taxon>Stenosarchaea group</taxon>
        <taxon>Halobacteria</taxon>
        <taxon>Halobacteriales</taxon>
        <taxon>Natrialbaceae</taxon>
        <taxon>Natrinema</taxon>
    </lineage>
</organism>
<dbReference type="EMBL" id="CP040330">
    <property type="protein sequence ID" value="QCS40836.1"/>
    <property type="molecule type" value="Genomic_DNA"/>
</dbReference>